<organism evidence="1 2">
    <name type="scientific">Frieseomelitta varia</name>
    <dbReference type="NCBI Taxonomy" id="561572"/>
    <lineage>
        <taxon>Eukaryota</taxon>
        <taxon>Metazoa</taxon>
        <taxon>Ecdysozoa</taxon>
        <taxon>Arthropoda</taxon>
        <taxon>Hexapoda</taxon>
        <taxon>Insecta</taxon>
        <taxon>Pterygota</taxon>
        <taxon>Neoptera</taxon>
        <taxon>Endopterygota</taxon>
        <taxon>Hymenoptera</taxon>
        <taxon>Apocrita</taxon>
        <taxon>Aculeata</taxon>
        <taxon>Apoidea</taxon>
        <taxon>Anthophila</taxon>
        <taxon>Apidae</taxon>
        <taxon>Frieseomelitta</taxon>
    </lineage>
</organism>
<dbReference type="AlphaFoldDB" id="A0A833RRQ8"/>
<keyword evidence="2" id="KW-1185">Reference proteome</keyword>
<comment type="caution">
    <text evidence="1">The sequence shown here is derived from an EMBL/GenBank/DDBJ whole genome shotgun (WGS) entry which is preliminary data.</text>
</comment>
<protein>
    <submittedName>
        <fullName evidence="1">Uncharacterized protein</fullName>
    </submittedName>
</protein>
<sequence length="77" mass="8750">MILKKEEATPSGCIVERLKTNIRAERSSNGTLTRRRRTMVREKSRFYISGEQELCEQHGMRPCLGRLHPNGHAAGAK</sequence>
<dbReference type="EMBL" id="WNWW01000333">
    <property type="protein sequence ID" value="KAF3426233.1"/>
    <property type="molecule type" value="Genomic_DNA"/>
</dbReference>
<reference evidence="1" key="1">
    <citation type="submission" date="2019-11" db="EMBL/GenBank/DDBJ databases">
        <title>The nuclear and mitochondrial genomes of Frieseomelitta varia - a highly eusocial stingless bee (Meliponini) with a permanently sterile worker caste.</title>
        <authorList>
            <person name="Freitas F.C.P."/>
            <person name="Lourenco A.P."/>
            <person name="Nunes F.M.F."/>
            <person name="Paschoal A.R."/>
            <person name="Abreu F.C.P."/>
            <person name="Barbin F.O."/>
            <person name="Bataglia L."/>
            <person name="Cardoso-Junior C.A.M."/>
            <person name="Cervoni M.S."/>
            <person name="Silva S.R."/>
            <person name="Dalarmi F."/>
            <person name="Del Lama M.A."/>
            <person name="Depintor T.S."/>
            <person name="Ferreira K.M."/>
            <person name="Goria P.S."/>
            <person name="Jaskot M.C."/>
            <person name="Lago D.C."/>
            <person name="Luna-Lucena D."/>
            <person name="Moda L.M."/>
            <person name="Nascimento L."/>
            <person name="Pedrino M."/>
            <person name="Rabico F.O."/>
            <person name="Sanches F.C."/>
            <person name="Santos D.E."/>
            <person name="Santos C.G."/>
            <person name="Vieira J."/>
            <person name="Lopes T.F."/>
            <person name="Barchuk A.R."/>
            <person name="Hartfelder K."/>
            <person name="Simoes Z.L.P."/>
            <person name="Bitondi M.M.G."/>
            <person name="Pinheiro D.G."/>
        </authorList>
    </citation>
    <scope>NUCLEOTIDE SEQUENCE</scope>
    <source>
        <strain evidence="1">USP_RPSP 00005682</strain>
        <tissue evidence="1">Whole individual</tissue>
    </source>
</reference>
<gene>
    <name evidence="1" type="ORF">E2986_12568</name>
</gene>
<dbReference type="Proteomes" id="UP000655588">
    <property type="component" value="Unassembled WGS sequence"/>
</dbReference>
<proteinExistence type="predicted"/>
<accession>A0A833RRQ8</accession>
<evidence type="ECO:0000313" key="1">
    <source>
        <dbReference type="EMBL" id="KAF3426233.1"/>
    </source>
</evidence>
<name>A0A833RRQ8_9HYME</name>
<evidence type="ECO:0000313" key="2">
    <source>
        <dbReference type="Proteomes" id="UP000655588"/>
    </source>
</evidence>